<gene>
    <name evidence="4" type="primary">AG5L1_0</name>
    <name evidence="4" type="ORF">Bhyg_13189</name>
</gene>
<dbReference type="Pfam" id="PF00188">
    <property type="entry name" value="CAP"/>
    <property type="match status" value="1"/>
</dbReference>
<dbReference type="Proteomes" id="UP001151699">
    <property type="component" value="Chromosome C"/>
</dbReference>
<evidence type="ECO:0000256" key="2">
    <source>
        <dbReference type="ARBA" id="ARBA00022525"/>
    </source>
</evidence>
<accession>A0A9Q0MMX9</accession>
<dbReference type="OrthoDB" id="414826at2759"/>
<dbReference type="AlphaFoldDB" id="A0A9Q0MMX9"/>
<evidence type="ECO:0000259" key="3">
    <source>
        <dbReference type="Pfam" id="PF00188"/>
    </source>
</evidence>
<evidence type="ECO:0000256" key="1">
    <source>
        <dbReference type="ARBA" id="ARBA00004613"/>
    </source>
</evidence>
<proteinExistence type="predicted"/>
<reference evidence="4" key="1">
    <citation type="submission" date="2022-07" db="EMBL/GenBank/DDBJ databases">
        <authorList>
            <person name="Trinca V."/>
            <person name="Uliana J.V.C."/>
            <person name="Torres T.T."/>
            <person name="Ward R.J."/>
            <person name="Monesi N."/>
        </authorList>
    </citation>
    <scope>NUCLEOTIDE SEQUENCE</scope>
    <source>
        <strain evidence="4">HSMRA1968</strain>
        <tissue evidence="4">Whole embryos</tissue>
    </source>
</reference>
<feature type="domain" description="SCP" evidence="3">
    <location>
        <begin position="3"/>
        <end position="133"/>
    </location>
</feature>
<dbReference type="InterPro" id="IPR035940">
    <property type="entry name" value="CAP_sf"/>
</dbReference>
<name>A0A9Q0MMX9_9DIPT</name>
<dbReference type="CDD" id="cd05380">
    <property type="entry name" value="CAP_euk"/>
    <property type="match status" value="1"/>
</dbReference>
<keyword evidence="5" id="KW-1185">Reference proteome</keyword>
<dbReference type="GO" id="GO:0005576">
    <property type="term" value="C:extracellular region"/>
    <property type="evidence" value="ECO:0007669"/>
    <property type="project" value="UniProtKB-SubCell"/>
</dbReference>
<organism evidence="4 5">
    <name type="scientific">Pseudolycoriella hygida</name>
    <dbReference type="NCBI Taxonomy" id="35572"/>
    <lineage>
        <taxon>Eukaryota</taxon>
        <taxon>Metazoa</taxon>
        <taxon>Ecdysozoa</taxon>
        <taxon>Arthropoda</taxon>
        <taxon>Hexapoda</taxon>
        <taxon>Insecta</taxon>
        <taxon>Pterygota</taxon>
        <taxon>Neoptera</taxon>
        <taxon>Endopterygota</taxon>
        <taxon>Diptera</taxon>
        <taxon>Nematocera</taxon>
        <taxon>Sciaroidea</taxon>
        <taxon>Sciaridae</taxon>
        <taxon>Pseudolycoriella</taxon>
    </lineage>
</organism>
<comment type="subcellular location">
    <subcellularLocation>
        <location evidence="1">Secreted</location>
    </subcellularLocation>
</comment>
<protein>
    <submittedName>
        <fullName evidence="4">Antigen 5 like allergen Cul n 1</fullName>
    </submittedName>
</protein>
<sequence length="152" mass="17257">MAQIFWSDELAFLAELNTKQCKMNHDACRNTNNFIYSGQNLGSMGVSGAHYQAEYVINDTISRWYNEHPYATQSDMDLLTRISNERTSNCCWLRHQSLYFWSLMACNYASTNMLQVPVYRSGTAASYCTLGKDAVFPGLCTAKESINPNSFN</sequence>
<dbReference type="InterPro" id="IPR014044">
    <property type="entry name" value="CAP_dom"/>
</dbReference>
<evidence type="ECO:0000313" key="5">
    <source>
        <dbReference type="Proteomes" id="UP001151699"/>
    </source>
</evidence>
<dbReference type="EMBL" id="WJQU01000004">
    <property type="protein sequence ID" value="KAJ6634614.1"/>
    <property type="molecule type" value="Genomic_DNA"/>
</dbReference>
<comment type="caution">
    <text evidence="4">The sequence shown here is derived from an EMBL/GenBank/DDBJ whole genome shotgun (WGS) entry which is preliminary data.</text>
</comment>
<evidence type="ECO:0000313" key="4">
    <source>
        <dbReference type="EMBL" id="KAJ6634614.1"/>
    </source>
</evidence>
<dbReference type="Gene3D" id="3.40.33.10">
    <property type="entry name" value="CAP"/>
    <property type="match status" value="1"/>
</dbReference>
<keyword evidence="2" id="KW-0964">Secreted</keyword>
<dbReference type="SUPFAM" id="SSF55797">
    <property type="entry name" value="PR-1-like"/>
    <property type="match status" value="1"/>
</dbReference>